<accession>A0AA41XFC3</accession>
<dbReference type="SUPFAM" id="SSF46785">
    <property type="entry name" value="Winged helix' DNA-binding domain"/>
    <property type="match status" value="1"/>
</dbReference>
<evidence type="ECO:0000259" key="2">
    <source>
        <dbReference type="SMART" id="SM00347"/>
    </source>
</evidence>
<dbReference type="GO" id="GO:0006950">
    <property type="term" value="P:response to stress"/>
    <property type="evidence" value="ECO:0007669"/>
    <property type="project" value="TreeGrafter"/>
</dbReference>
<feature type="compositionally biased region" description="Low complexity" evidence="1">
    <location>
        <begin position="9"/>
        <end position="22"/>
    </location>
</feature>
<dbReference type="PANTHER" id="PTHR33164">
    <property type="entry name" value="TRANSCRIPTIONAL REGULATOR, MARR FAMILY"/>
    <property type="match status" value="1"/>
</dbReference>
<feature type="domain" description="HTH marR-type" evidence="2">
    <location>
        <begin position="60"/>
        <end position="160"/>
    </location>
</feature>
<gene>
    <name evidence="3" type="ORF">N1028_04550</name>
</gene>
<reference evidence="3" key="1">
    <citation type="submission" date="2022-08" db="EMBL/GenBank/DDBJ databases">
        <authorList>
            <person name="Deng Y."/>
            <person name="Han X.-F."/>
            <person name="Zhang Y.-Q."/>
        </authorList>
    </citation>
    <scope>NUCLEOTIDE SEQUENCE</scope>
    <source>
        <strain evidence="3">CPCC 203407</strain>
    </source>
</reference>
<dbReference type="RefSeq" id="WP_259525632.1">
    <property type="nucleotide sequence ID" value="NZ_JANLCK010000002.1"/>
</dbReference>
<dbReference type="PANTHER" id="PTHR33164:SF106">
    <property type="entry name" value="TRANSCRIPTIONAL REGULATORY PROTEIN"/>
    <property type="match status" value="1"/>
</dbReference>
<evidence type="ECO:0000313" key="3">
    <source>
        <dbReference type="EMBL" id="MCS5725159.1"/>
    </source>
</evidence>
<evidence type="ECO:0000256" key="1">
    <source>
        <dbReference type="SAM" id="MobiDB-lite"/>
    </source>
</evidence>
<protein>
    <submittedName>
        <fullName evidence="3">MarR family transcriptional regulator</fullName>
    </submittedName>
</protein>
<dbReference type="InterPro" id="IPR036388">
    <property type="entry name" value="WH-like_DNA-bd_sf"/>
</dbReference>
<dbReference type="Pfam" id="PF12802">
    <property type="entry name" value="MarR_2"/>
    <property type="match status" value="1"/>
</dbReference>
<proteinExistence type="predicted"/>
<dbReference type="GO" id="GO:0003700">
    <property type="term" value="F:DNA-binding transcription factor activity"/>
    <property type="evidence" value="ECO:0007669"/>
    <property type="project" value="InterPro"/>
</dbReference>
<dbReference type="Gene3D" id="1.10.10.10">
    <property type="entry name" value="Winged helix-like DNA-binding domain superfamily/Winged helix DNA-binding domain"/>
    <property type="match status" value="1"/>
</dbReference>
<dbReference type="InterPro" id="IPR039422">
    <property type="entry name" value="MarR/SlyA-like"/>
</dbReference>
<dbReference type="InterPro" id="IPR000835">
    <property type="entry name" value="HTH_MarR-typ"/>
</dbReference>
<dbReference type="InterPro" id="IPR036390">
    <property type="entry name" value="WH_DNA-bd_sf"/>
</dbReference>
<dbReference type="AlphaFoldDB" id="A0AA41XFC3"/>
<dbReference type="SMART" id="SM00347">
    <property type="entry name" value="HTH_MARR"/>
    <property type="match status" value="1"/>
</dbReference>
<dbReference type="EMBL" id="JANLCK010000002">
    <property type="protein sequence ID" value="MCS5725159.1"/>
    <property type="molecule type" value="Genomic_DNA"/>
</dbReference>
<feature type="region of interest" description="Disordered" evidence="1">
    <location>
        <begin position="1"/>
        <end position="46"/>
    </location>
</feature>
<evidence type="ECO:0000313" key="4">
    <source>
        <dbReference type="Proteomes" id="UP001165587"/>
    </source>
</evidence>
<comment type="caution">
    <text evidence="3">The sequence shown here is derived from an EMBL/GenBank/DDBJ whole genome shotgun (WGS) entry which is preliminary data.</text>
</comment>
<organism evidence="3 4">
    <name type="scientific">Herbiconiux oxytropis</name>
    <dbReference type="NCBI Taxonomy" id="2970915"/>
    <lineage>
        <taxon>Bacteria</taxon>
        <taxon>Bacillati</taxon>
        <taxon>Actinomycetota</taxon>
        <taxon>Actinomycetes</taxon>
        <taxon>Micrococcales</taxon>
        <taxon>Microbacteriaceae</taxon>
        <taxon>Herbiconiux</taxon>
    </lineage>
</organism>
<name>A0AA41XFC3_9MICO</name>
<sequence>MVDDRNSRPAAPATPATPATPAEDAPWSRDELRNQQPIEPNPINDSLREINTLSRAFERRLGSVLTVNPTDLAAMEHLIQEGPLTPSDLAARLGVTTAASTLVVDRLVALGHVERHRHASDRRKIVVVPSRSSVERAIDELMPVIAGVAGLVDDLAPAERELIAGFLGRVIALYRSAVAAPLDLP</sequence>
<keyword evidence="4" id="KW-1185">Reference proteome</keyword>
<dbReference type="Proteomes" id="UP001165587">
    <property type="component" value="Unassembled WGS sequence"/>
</dbReference>